<keyword evidence="7" id="KW-0479">Metal-binding</keyword>
<evidence type="ECO:0000256" key="13">
    <source>
        <dbReference type="SAM" id="SignalP"/>
    </source>
</evidence>
<comment type="similarity">
    <text evidence="4">Belongs to the metallo-beta-lactamase superfamily. Class-B beta-lactamase family.</text>
</comment>
<evidence type="ECO:0000256" key="2">
    <source>
        <dbReference type="ARBA" id="ARBA00001947"/>
    </source>
</evidence>
<comment type="catalytic activity">
    <reaction evidence="1">
        <text>a beta-lactam + H2O = a substituted beta-amino acid</text>
        <dbReference type="Rhea" id="RHEA:20401"/>
        <dbReference type="ChEBI" id="CHEBI:15377"/>
        <dbReference type="ChEBI" id="CHEBI:35627"/>
        <dbReference type="ChEBI" id="CHEBI:140347"/>
        <dbReference type="EC" id="3.5.2.6"/>
    </reaction>
</comment>
<evidence type="ECO:0000256" key="12">
    <source>
        <dbReference type="ARBA" id="ARBA00023251"/>
    </source>
</evidence>
<organism evidence="15 16">
    <name type="scientific">Parasphingorhabdus marina DSM 22363</name>
    <dbReference type="NCBI Taxonomy" id="1123272"/>
    <lineage>
        <taxon>Bacteria</taxon>
        <taxon>Pseudomonadati</taxon>
        <taxon>Pseudomonadota</taxon>
        <taxon>Alphaproteobacteria</taxon>
        <taxon>Sphingomonadales</taxon>
        <taxon>Sphingomonadaceae</taxon>
        <taxon>Parasphingorhabdus</taxon>
    </lineage>
</organism>
<comment type="subcellular location">
    <subcellularLocation>
        <location evidence="3">Periplasm</location>
    </subcellularLocation>
</comment>
<dbReference type="STRING" id="1123272.SAMN02745824_2896"/>
<evidence type="ECO:0000256" key="4">
    <source>
        <dbReference type="ARBA" id="ARBA00005250"/>
    </source>
</evidence>
<dbReference type="AlphaFoldDB" id="A0A1N6GM79"/>
<keyword evidence="9" id="KW-0574">Periplasm</keyword>
<comment type="cofactor">
    <cofactor evidence="2">
        <name>Zn(2+)</name>
        <dbReference type="ChEBI" id="CHEBI:29105"/>
    </cofactor>
</comment>
<feature type="domain" description="Metallo-beta-lactamase" evidence="14">
    <location>
        <begin position="56"/>
        <end position="238"/>
    </location>
</feature>
<feature type="chain" id="PRO_5012432853" description="beta-lactamase" evidence="13">
    <location>
        <begin position="30"/>
        <end position="315"/>
    </location>
</feature>
<keyword evidence="10" id="KW-0378">Hydrolase</keyword>
<evidence type="ECO:0000256" key="1">
    <source>
        <dbReference type="ARBA" id="ARBA00001526"/>
    </source>
</evidence>
<evidence type="ECO:0000259" key="14">
    <source>
        <dbReference type="SMART" id="SM00849"/>
    </source>
</evidence>
<evidence type="ECO:0000256" key="9">
    <source>
        <dbReference type="ARBA" id="ARBA00022764"/>
    </source>
</evidence>
<protein>
    <recommendedName>
        <fullName evidence="6">beta-lactamase</fullName>
        <ecNumber evidence="6">3.5.2.6</ecNumber>
    </recommendedName>
</protein>
<evidence type="ECO:0000256" key="8">
    <source>
        <dbReference type="ARBA" id="ARBA00022729"/>
    </source>
</evidence>
<dbReference type="EC" id="3.5.2.6" evidence="6"/>
<evidence type="ECO:0000256" key="6">
    <source>
        <dbReference type="ARBA" id="ARBA00012865"/>
    </source>
</evidence>
<proteinExistence type="inferred from homology"/>
<sequence length="315" mass="33690">MNMIRSRTLAAALLAATPLALSGCAQSNAQETDRFAGVEIKTEQLADGVAVMFGAGGNIGVSYGPDGTVLIDDQFAPLTPKIQAAVAALGADPVKYLINTHWHGDHTGGNENFGKAGALIMAHDHVRERMLGIQKTGRGNDPASPKEALPVVTYHDGLKLHLNGDEVHVKHMRHAHTDGDSIIFWKKANVLHMGDLYFNKVTLPFIDLNSGGNARGVLAAAEKALKMGDENTKVIPGHGPMATKADLAEYRDMVKTVIGAVESAMAEGKSLEEIQAMKPAAKWDTNPKAFIKGDAFVEAVFKSLELPPHDESHHD</sequence>
<dbReference type="GO" id="GO:0008270">
    <property type="term" value="F:zinc ion binding"/>
    <property type="evidence" value="ECO:0007669"/>
    <property type="project" value="InterPro"/>
</dbReference>
<dbReference type="SUPFAM" id="SSF56281">
    <property type="entry name" value="Metallo-hydrolase/oxidoreductase"/>
    <property type="match status" value="1"/>
</dbReference>
<dbReference type="Gene3D" id="3.60.15.10">
    <property type="entry name" value="Ribonuclease Z/Hydroxyacylglutathione hydrolase-like"/>
    <property type="match status" value="1"/>
</dbReference>
<keyword evidence="12" id="KW-0046">Antibiotic resistance</keyword>
<name>A0A1N6GM79_9SPHN</name>
<evidence type="ECO:0000313" key="16">
    <source>
        <dbReference type="Proteomes" id="UP000185192"/>
    </source>
</evidence>
<gene>
    <name evidence="15" type="ORF">SAMN02745824_2896</name>
</gene>
<keyword evidence="8 13" id="KW-0732">Signal</keyword>
<comment type="subunit">
    <text evidence="5">Monomer.</text>
</comment>
<dbReference type="Pfam" id="PF00753">
    <property type="entry name" value="Lactamase_B"/>
    <property type="match status" value="1"/>
</dbReference>
<reference evidence="15" key="1">
    <citation type="submission" date="2016-11" db="EMBL/GenBank/DDBJ databases">
        <authorList>
            <person name="Jaros S."/>
            <person name="Januszkiewicz K."/>
            <person name="Wedrychowicz H."/>
        </authorList>
    </citation>
    <scope>NUCLEOTIDE SEQUENCE [LARGE SCALE GENOMIC DNA]</scope>
    <source>
        <strain evidence="15">DSM 22363</strain>
    </source>
</reference>
<evidence type="ECO:0000256" key="10">
    <source>
        <dbReference type="ARBA" id="ARBA00022801"/>
    </source>
</evidence>
<keyword evidence="11" id="KW-0862">Zinc</keyword>
<dbReference type="GO" id="GO:0042597">
    <property type="term" value="C:periplasmic space"/>
    <property type="evidence" value="ECO:0007669"/>
    <property type="project" value="UniProtKB-SubCell"/>
</dbReference>
<dbReference type="Proteomes" id="UP000185192">
    <property type="component" value="Unassembled WGS sequence"/>
</dbReference>
<dbReference type="PANTHER" id="PTHR42951">
    <property type="entry name" value="METALLO-BETA-LACTAMASE DOMAIN-CONTAINING"/>
    <property type="match status" value="1"/>
</dbReference>
<dbReference type="InterPro" id="IPR050855">
    <property type="entry name" value="NDM-1-like"/>
</dbReference>
<evidence type="ECO:0000313" key="15">
    <source>
        <dbReference type="EMBL" id="SIO08628.1"/>
    </source>
</evidence>
<dbReference type="GO" id="GO:0017001">
    <property type="term" value="P:antibiotic catabolic process"/>
    <property type="evidence" value="ECO:0007669"/>
    <property type="project" value="InterPro"/>
</dbReference>
<dbReference type="SMART" id="SM00849">
    <property type="entry name" value="Lactamase_B"/>
    <property type="match status" value="1"/>
</dbReference>
<dbReference type="RefSeq" id="WP_239447442.1">
    <property type="nucleotide sequence ID" value="NZ_FSQW01000002.1"/>
</dbReference>
<dbReference type="PANTHER" id="PTHR42951:SF4">
    <property type="entry name" value="ACYL-COENZYME A THIOESTERASE MBLAC2"/>
    <property type="match status" value="1"/>
</dbReference>
<keyword evidence="16" id="KW-1185">Reference proteome</keyword>
<evidence type="ECO:0000256" key="11">
    <source>
        <dbReference type="ARBA" id="ARBA00022833"/>
    </source>
</evidence>
<evidence type="ECO:0000256" key="7">
    <source>
        <dbReference type="ARBA" id="ARBA00022723"/>
    </source>
</evidence>
<dbReference type="PROSITE" id="PS51257">
    <property type="entry name" value="PROKAR_LIPOPROTEIN"/>
    <property type="match status" value="1"/>
</dbReference>
<dbReference type="EMBL" id="FSQW01000002">
    <property type="protein sequence ID" value="SIO08628.1"/>
    <property type="molecule type" value="Genomic_DNA"/>
</dbReference>
<dbReference type="InterPro" id="IPR001018">
    <property type="entry name" value="Beta-lactamase_class-B_CS"/>
</dbReference>
<dbReference type="PROSITE" id="PS00743">
    <property type="entry name" value="BETA_LACTAMASE_B_1"/>
    <property type="match status" value="1"/>
</dbReference>
<evidence type="ECO:0000256" key="3">
    <source>
        <dbReference type="ARBA" id="ARBA00004418"/>
    </source>
</evidence>
<feature type="signal peptide" evidence="13">
    <location>
        <begin position="1"/>
        <end position="29"/>
    </location>
</feature>
<dbReference type="GO" id="GO:0046677">
    <property type="term" value="P:response to antibiotic"/>
    <property type="evidence" value="ECO:0007669"/>
    <property type="project" value="UniProtKB-KW"/>
</dbReference>
<dbReference type="CDD" id="cd16282">
    <property type="entry name" value="metallo-hydrolase-like_MBL-fold"/>
    <property type="match status" value="1"/>
</dbReference>
<dbReference type="GO" id="GO:0008800">
    <property type="term" value="F:beta-lactamase activity"/>
    <property type="evidence" value="ECO:0007669"/>
    <property type="project" value="UniProtKB-EC"/>
</dbReference>
<evidence type="ECO:0000256" key="5">
    <source>
        <dbReference type="ARBA" id="ARBA00011245"/>
    </source>
</evidence>
<accession>A0A1N6GM79</accession>
<dbReference type="InterPro" id="IPR001279">
    <property type="entry name" value="Metallo-B-lactamas"/>
</dbReference>
<dbReference type="InterPro" id="IPR036866">
    <property type="entry name" value="RibonucZ/Hydroxyglut_hydro"/>
</dbReference>